<sequence length="228" mass="26877">MDPYHNGYTRPPPNYHYRENLTPNQPWNTRATIMPRNSYDNGTGFEQHSRRLRPWGLHDERTENWNRESESARLQPEAESKAPFYVGPAYHYFQPESYHGFRPYNYRNYPSHNHISPHRDFLSRAPHTQISSPEARSREGTTLRSSVKSYQDIPRRSASPISSRFSRRRPRNWEGRGSTAAAATRMRRYMPATSRVERARRQSPIGRTQSKWNRAVRAASIDSRPSYR</sequence>
<evidence type="ECO:0000313" key="2">
    <source>
        <dbReference type="EMBL" id="SZF05924.1"/>
    </source>
</evidence>
<protein>
    <submittedName>
        <fullName evidence="2">Uncharacterized protein</fullName>
    </submittedName>
</protein>
<organism evidence="2 3">
    <name type="scientific">Blumeria hordei</name>
    <name type="common">Barley powdery mildew</name>
    <name type="synonym">Blumeria graminis f. sp. hordei</name>
    <dbReference type="NCBI Taxonomy" id="2867405"/>
    <lineage>
        <taxon>Eukaryota</taxon>
        <taxon>Fungi</taxon>
        <taxon>Dikarya</taxon>
        <taxon>Ascomycota</taxon>
        <taxon>Pezizomycotina</taxon>
        <taxon>Leotiomycetes</taxon>
        <taxon>Erysiphales</taxon>
        <taxon>Erysiphaceae</taxon>
        <taxon>Blumeria</taxon>
    </lineage>
</organism>
<gene>
    <name evidence="2" type="ORF">BLGHR1_16727</name>
</gene>
<name>A0A383UZZ4_BLUHO</name>
<evidence type="ECO:0000256" key="1">
    <source>
        <dbReference type="SAM" id="MobiDB-lite"/>
    </source>
</evidence>
<dbReference type="Proteomes" id="UP000275772">
    <property type="component" value="Unassembled WGS sequence"/>
</dbReference>
<accession>A0A383UZZ4</accession>
<feature type="compositionally biased region" description="Polar residues" evidence="1">
    <location>
        <begin position="21"/>
        <end position="31"/>
    </location>
</feature>
<feature type="region of interest" description="Disordered" evidence="1">
    <location>
        <begin position="126"/>
        <end position="228"/>
    </location>
</feature>
<feature type="region of interest" description="Disordered" evidence="1">
    <location>
        <begin position="1"/>
        <end position="31"/>
    </location>
</feature>
<reference evidence="2 3" key="1">
    <citation type="submission" date="2017-11" db="EMBL/GenBank/DDBJ databases">
        <authorList>
            <person name="Kracher B."/>
        </authorList>
    </citation>
    <scope>NUCLEOTIDE SEQUENCE [LARGE SCALE GENOMIC DNA]</scope>
    <source>
        <strain evidence="2 3">RACE1</strain>
    </source>
</reference>
<evidence type="ECO:0000313" key="3">
    <source>
        <dbReference type="Proteomes" id="UP000275772"/>
    </source>
</evidence>
<feature type="compositionally biased region" description="Low complexity" evidence="1">
    <location>
        <begin position="179"/>
        <end position="193"/>
    </location>
</feature>
<dbReference type="VEuPathDB" id="FungiDB:BLGHR1_16727"/>
<dbReference type="EMBL" id="UNSH01000086">
    <property type="protein sequence ID" value="SZF05924.1"/>
    <property type="molecule type" value="Genomic_DNA"/>
</dbReference>
<dbReference type="AlphaFoldDB" id="A0A383UZZ4"/>
<proteinExistence type="predicted"/>